<evidence type="ECO:0000313" key="2">
    <source>
        <dbReference type="EMBL" id="GAA0325648.1"/>
    </source>
</evidence>
<proteinExistence type="predicted"/>
<keyword evidence="1" id="KW-0472">Membrane</keyword>
<keyword evidence="1" id="KW-0812">Transmembrane</keyword>
<feature type="transmembrane region" description="Helical" evidence="1">
    <location>
        <begin position="133"/>
        <end position="150"/>
    </location>
</feature>
<dbReference type="Proteomes" id="UP001500782">
    <property type="component" value="Unassembled WGS sequence"/>
</dbReference>
<evidence type="ECO:0000313" key="3">
    <source>
        <dbReference type="Proteomes" id="UP001500782"/>
    </source>
</evidence>
<feature type="transmembrane region" description="Helical" evidence="1">
    <location>
        <begin position="170"/>
        <end position="191"/>
    </location>
</feature>
<reference evidence="3" key="1">
    <citation type="journal article" date="2019" name="Int. J. Syst. Evol. Microbiol.">
        <title>The Global Catalogue of Microorganisms (GCM) 10K type strain sequencing project: providing services to taxonomists for standard genome sequencing and annotation.</title>
        <authorList>
            <consortium name="The Broad Institute Genomics Platform"/>
            <consortium name="The Broad Institute Genome Sequencing Center for Infectious Disease"/>
            <person name="Wu L."/>
            <person name="Ma J."/>
        </authorList>
    </citation>
    <scope>NUCLEOTIDE SEQUENCE [LARGE SCALE GENOMIC DNA]</scope>
    <source>
        <strain evidence="3">JCM 9731</strain>
    </source>
</reference>
<dbReference type="EMBL" id="BAAADJ010000016">
    <property type="protein sequence ID" value="GAA0325648.1"/>
    <property type="molecule type" value="Genomic_DNA"/>
</dbReference>
<gene>
    <name evidence="2" type="ORF">GCM10008967_15310</name>
</gene>
<keyword evidence="3" id="KW-1185">Reference proteome</keyword>
<feature type="transmembrane region" description="Helical" evidence="1">
    <location>
        <begin position="107"/>
        <end position="126"/>
    </location>
</feature>
<dbReference type="RefSeq" id="WP_343797865.1">
    <property type="nucleotide sequence ID" value="NZ_BAAADJ010000016.1"/>
</dbReference>
<dbReference type="NCBIfam" id="NF041644">
    <property type="entry name" value="CBO0543_fam"/>
    <property type="match status" value="1"/>
</dbReference>
<accession>A0ABP3FTN8</accession>
<feature type="transmembrane region" description="Helical" evidence="1">
    <location>
        <begin position="74"/>
        <end position="95"/>
    </location>
</feature>
<comment type="caution">
    <text evidence="2">The sequence shown here is derived from an EMBL/GenBank/DDBJ whole genome shotgun (WGS) entry which is preliminary data.</text>
</comment>
<evidence type="ECO:0000256" key="1">
    <source>
        <dbReference type="SAM" id="Phobius"/>
    </source>
</evidence>
<keyword evidence="1" id="KW-1133">Transmembrane helix</keyword>
<protein>
    <recommendedName>
        <fullName evidence="4">Permease</fullName>
    </recommendedName>
</protein>
<sequence length="201" mass="24204">MLPNNLNIVVISIENIFENSNEIRFFEDKLYLLELNDWLKNEFLTWEWWILAGFLVVPWVIWAKLVKRDMILEILLFGTLIIITTTLLDVVGLQYRFWDYPIAFLPFIPRAFPFDFSMVPVAYMLLYQYFRTWKFFIIAQIIMALTYAFIGEPFCEWVKLVNYLEWRYRYSFIYYIIVGIVTRALLLKLASLSKPQDLTTK</sequence>
<dbReference type="InterPro" id="IPR048147">
    <property type="entry name" value="CBO0543-like"/>
</dbReference>
<name>A0ABP3FTN8_9BACI</name>
<feature type="transmembrane region" description="Helical" evidence="1">
    <location>
        <begin position="43"/>
        <end position="62"/>
    </location>
</feature>
<organism evidence="2 3">
    <name type="scientific">Bacillus carboniphilus</name>
    <dbReference type="NCBI Taxonomy" id="86663"/>
    <lineage>
        <taxon>Bacteria</taxon>
        <taxon>Bacillati</taxon>
        <taxon>Bacillota</taxon>
        <taxon>Bacilli</taxon>
        <taxon>Bacillales</taxon>
        <taxon>Bacillaceae</taxon>
        <taxon>Bacillus</taxon>
    </lineage>
</organism>
<evidence type="ECO:0008006" key="4">
    <source>
        <dbReference type="Google" id="ProtNLM"/>
    </source>
</evidence>